<comment type="caution">
    <text evidence="2">The sequence shown here is derived from an EMBL/GenBank/DDBJ whole genome shotgun (WGS) entry which is preliminary data.</text>
</comment>
<dbReference type="RefSeq" id="WP_180280142.1">
    <property type="nucleotide sequence ID" value="NZ_JABFDB010000001.1"/>
</dbReference>
<dbReference type="InterPro" id="IPR041854">
    <property type="entry name" value="BFD-like_2Fe2S-bd_dom_sf"/>
</dbReference>
<dbReference type="Pfam" id="PF04324">
    <property type="entry name" value="Fer2_BFD"/>
    <property type="match status" value="1"/>
</dbReference>
<dbReference type="Proteomes" id="UP000584642">
    <property type="component" value="Unassembled WGS sequence"/>
</dbReference>
<dbReference type="InterPro" id="IPR007419">
    <property type="entry name" value="BFD-like_2Fe2S-bd_dom"/>
</dbReference>
<name>A0ABX2T5H2_9PROT</name>
<accession>A0ABX2T5H2</accession>
<protein>
    <submittedName>
        <fullName evidence="2">(2Fe-2S)-binding protein</fullName>
    </submittedName>
</protein>
<evidence type="ECO:0000259" key="1">
    <source>
        <dbReference type="Pfam" id="PF04324"/>
    </source>
</evidence>
<evidence type="ECO:0000313" key="3">
    <source>
        <dbReference type="Proteomes" id="UP000584642"/>
    </source>
</evidence>
<gene>
    <name evidence="2" type="ORF">HND93_01610</name>
</gene>
<organism evidence="2 3">
    <name type="scientific">Azospirillum oleiclasticum</name>
    <dbReference type="NCBI Taxonomy" id="2735135"/>
    <lineage>
        <taxon>Bacteria</taxon>
        <taxon>Pseudomonadati</taxon>
        <taxon>Pseudomonadota</taxon>
        <taxon>Alphaproteobacteria</taxon>
        <taxon>Rhodospirillales</taxon>
        <taxon>Azospirillaceae</taxon>
        <taxon>Azospirillum</taxon>
    </lineage>
</organism>
<keyword evidence="3" id="KW-1185">Reference proteome</keyword>
<dbReference type="EMBL" id="JABFDB010000001">
    <property type="protein sequence ID" value="NYZ18393.1"/>
    <property type="molecule type" value="Genomic_DNA"/>
</dbReference>
<reference evidence="2 3" key="1">
    <citation type="submission" date="2020-05" db="EMBL/GenBank/DDBJ databases">
        <title>Azospirillum oleiclasticum sp. nov, a nitrogen-fixing and heavy crude oil-emulsifying bacterium isolated from the crude oil of Yumen Oilfield.</title>
        <authorList>
            <person name="Wu D."/>
            <person name="Cai M."/>
            <person name="Zhang X."/>
        </authorList>
    </citation>
    <scope>NUCLEOTIDE SEQUENCE [LARGE SCALE GENOMIC DNA]</scope>
    <source>
        <strain evidence="2 3">ROY-1-1-2</strain>
    </source>
</reference>
<dbReference type="Gene3D" id="1.10.10.1100">
    <property type="entry name" value="BFD-like [2Fe-2S]-binding domain"/>
    <property type="match status" value="1"/>
</dbReference>
<sequence>MSVCQCYDLTEKRIRKAVTDKSLADADAVYAHFKVEPCGACQDDVTALVEDEMAKSGA</sequence>
<evidence type="ECO:0000313" key="2">
    <source>
        <dbReference type="EMBL" id="NYZ18393.1"/>
    </source>
</evidence>
<feature type="domain" description="BFD-like [2Fe-2S]-binding" evidence="1">
    <location>
        <begin position="3"/>
        <end position="50"/>
    </location>
</feature>
<proteinExistence type="predicted"/>